<dbReference type="KEGG" id="mls:MSLAZ_1027"/>
<proteinExistence type="predicted"/>
<dbReference type="EMBL" id="CP009515">
    <property type="protein sequence ID" value="AKB74288.1"/>
    <property type="molecule type" value="Genomic_DNA"/>
</dbReference>
<accession>A0A0E3S5R6</accession>
<evidence type="ECO:0000313" key="1">
    <source>
        <dbReference type="EMBL" id="AKB74288.1"/>
    </source>
</evidence>
<name>A0A0E3S5R6_9EURY</name>
<keyword evidence="2" id="KW-1185">Reference proteome</keyword>
<gene>
    <name evidence="1" type="ORF">MSLAZ_1027</name>
</gene>
<dbReference type="PATRIC" id="fig|1434111.4.peg.1313"/>
<reference evidence="1 2" key="1">
    <citation type="submission" date="2014-07" db="EMBL/GenBank/DDBJ databases">
        <title>Methanogenic archaea and the global carbon cycle.</title>
        <authorList>
            <person name="Henriksen J.R."/>
            <person name="Luke J."/>
            <person name="Reinhart S."/>
            <person name="Benedict M.N."/>
            <person name="Youngblut N.D."/>
            <person name="Metcalf M.E."/>
            <person name="Whitaker R.J."/>
            <person name="Metcalf W.W."/>
        </authorList>
    </citation>
    <scope>NUCLEOTIDE SEQUENCE [LARGE SCALE GENOMIC DNA]</scope>
    <source>
        <strain evidence="1 2">Z-7289</strain>
    </source>
</reference>
<dbReference type="HOGENOM" id="CLU_064054_1_0_2"/>
<dbReference type="AlphaFoldDB" id="A0A0E3S5R6"/>
<dbReference type="InterPro" id="IPR046674">
    <property type="entry name" value="DUF6544"/>
</dbReference>
<dbReference type="STRING" id="1434111.MSLAZ_1027"/>
<sequence>MLKVIASNIFFVATSKLGREIHKVFTQHQEQKQVIVTEDMLQKLPDPVKRYLVYTGVVGKPIVQKVRLKQAGKIRKDAKKAWMKFEAKEYYSVSPPGFVWIAYMIFFGCPLIRVRDYYLEGKGNILVKVYSLFTVANSEGKEMDQGAMMRYLNEMMWFPSAFLGNNVSFESIDANSARVTLTDMDKSVTATMYFDDEGKLTNFIAPRYRDLGNDKFELENWSTPIREYGEFEGLKLPQKGAGVWNLKEGDLEYIDVTVTDLKYNPDEPY</sequence>
<organism evidence="1 2">
    <name type="scientific">Methanosarcina lacustris Z-7289</name>
    <dbReference type="NCBI Taxonomy" id="1434111"/>
    <lineage>
        <taxon>Archaea</taxon>
        <taxon>Methanobacteriati</taxon>
        <taxon>Methanobacteriota</taxon>
        <taxon>Stenosarchaea group</taxon>
        <taxon>Methanomicrobia</taxon>
        <taxon>Methanosarcinales</taxon>
        <taxon>Methanosarcinaceae</taxon>
        <taxon>Methanosarcina</taxon>
    </lineage>
</organism>
<dbReference type="Pfam" id="PF20181">
    <property type="entry name" value="DUF6544"/>
    <property type="match status" value="1"/>
</dbReference>
<protein>
    <submittedName>
        <fullName evidence="1">Uncharacterized protein</fullName>
    </submittedName>
</protein>
<dbReference type="Proteomes" id="UP000033072">
    <property type="component" value="Chromosome"/>
</dbReference>
<evidence type="ECO:0000313" key="2">
    <source>
        <dbReference type="Proteomes" id="UP000033072"/>
    </source>
</evidence>